<accession>A0A9W8CI80</accession>
<name>A0A9W8CI80_9FUNG</name>
<protein>
    <submittedName>
        <fullName evidence="2">Uncharacterized protein</fullName>
    </submittedName>
</protein>
<feature type="signal peptide" evidence="1">
    <location>
        <begin position="1"/>
        <end position="21"/>
    </location>
</feature>
<sequence>MRFAIGQAIIAVLSISTPSTAWPAVRTFMGSEKLPLTWADARSQSDIGTLRVSNSMFIASSDRSDSLISFSIQPSQAANIPAVYAVAYSLQDGHKIMPVGKVSSSDLAPLGLSRGGMVSIRIPASVIDTIARTSGASAVRLALIAPEMKHSESAGQWASDSAVFVLNAAPESADSAISVLLIAPSTASTA</sequence>
<keyword evidence="3" id="KW-1185">Reference proteome</keyword>
<dbReference type="EMBL" id="JANBOH010000258">
    <property type="protein sequence ID" value="KAJ1643416.1"/>
    <property type="molecule type" value="Genomic_DNA"/>
</dbReference>
<feature type="chain" id="PRO_5040899767" evidence="1">
    <location>
        <begin position="22"/>
        <end position="190"/>
    </location>
</feature>
<organism evidence="2 3">
    <name type="scientific">Coemansia asiatica</name>
    <dbReference type="NCBI Taxonomy" id="1052880"/>
    <lineage>
        <taxon>Eukaryota</taxon>
        <taxon>Fungi</taxon>
        <taxon>Fungi incertae sedis</taxon>
        <taxon>Zoopagomycota</taxon>
        <taxon>Kickxellomycotina</taxon>
        <taxon>Kickxellomycetes</taxon>
        <taxon>Kickxellales</taxon>
        <taxon>Kickxellaceae</taxon>
        <taxon>Coemansia</taxon>
    </lineage>
</organism>
<gene>
    <name evidence="2" type="ORF">LPJ64_004817</name>
</gene>
<keyword evidence="1" id="KW-0732">Signal</keyword>
<evidence type="ECO:0000313" key="3">
    <source>
        <dbReference type="Proteomes" id="UP001145021"/>
    </source>
</evidence>
<evidence type="ECO:0000313" key="2">
    <source>
        <dbReference type="EMBL" id="KAJ1643416.1"/>
    </source>
</evidence>
<comment type="caution">
    <text evidence="2">The sequence shown here is derived from an EMBL/GenBank/DDBJ whole genome shotgun (WGS) entry which is preliminary data.</text>
</comment>
<reference evidence="2" key="1">
    <citation type="submission" date="2022-07" db="EMBL/GenBank/DDBJ databases">
        <title>Phylogenomic reconstructions and comparative analyses of Kickxellomycotina fungi.</title>
        <authorList>
            <person name="Reynolds N.K."/>
            <person name="Stajich J.E."/>
            <person name="Barry K."/>
            <person name="Grigoriev I.V."/>
            <person name="Crous P."/>
            <person name="Smith M.E."/>
        </authorList>
    </citation>
    <scope>NUCLEOTIDE SEQUENCE</scope>
    <source>
        <strain evidence="2">NBRC 105413</strain>
    </source>
</reference>
<dbReference type="AlphaFoldDB" id="A0A9W8CI80"/>
<dbReference type="Proteomes" id="UP001145021">
    <property type="component" value="Unassembled WGS sequence"/>
</dbReference>
<proteinExistence type="predicted"/>
<evidence type="ECO:0000256" key="1">
    <source>
        <dbReference type="SAM" id="SignalP"/>
    </source>
</evidence>